<dbReference type="Proteomes" id="UP000744438">
    <property type="component" value="Unassembled WGS sequence"/>
</dbReference>
<keyword evidence="2" id="KW-0963">Cytoplasm</keyword>
<dbReference type="SUPFAM" id="SSF89919">
    <property type="entry name" value="Ribosome-binding factor A, RbfA"/>
    <property type="match status" value="1"/>
</dbReference>
<dbReference type="InterPro" id="IPR023799">
    <property type="entry name" value="RbfA_dom_sf"/>
</dbReference>
<comment type="subunit">
    <text evidence="2">Monomer. Binds 30S ribosomal subunits, but not 50S ribosomal subunits or 70S ribosomes.</text>
</comment>
<evidence type="ECO:0000313" key="4">
    <source>
        <dbReference type="Proteomes" id="UP000744438"/>
    </source>
</evidence>
<evidence type="ECO:0000313" key="3">
    <source>
        <dbReference type="EMBL" id="MBL6811308.1"/>
    </source>
</evidence>
<reference evidence="3" key="1">
    <citation type="submission" date="2020-10" db="EMBL/GenBank/DDBJ databases">
        <title>Microbiome of the Black Sea water column analyzed by genome centric metagenomics.</title>
        <authorList>
            <person name="Cabello-Yeves P.J."/>
            <person name="Callieri C."/>
            <person name="Picazo A."/>
            <person name="Mehrshad M."/>
            <person name="Haro-Moreno J.M."/>
            <person name="Roda-Garcia J."/>
            <person name="Dzembekova N."/>
            <person name="Slabakova V."/>
            <person name="Slabakova N."/>
            <person name="Moncheva S."/>
            <person name="Rodriguez-Valera F."/>
        </authorList>
    </citation>
    <scope>NUCLEOTIDE SEQUENCE</scope>
    <source>
        <strain evidence="3">BS307-5m-G49</strain>
    </source>
</reference>
<organism evidence="3 4">
    <name type="scientific">SAR86 cluster bacterium</name>
    <dbReference type="NCBI Taxonomy" id="2030880"/>
    <lineage>
        <taxon>Bacteria</taxon>
        <taxon>Pseudomonadati</taxon>
        <taxon>Pseudomonadota</taxon>
        <taxon>Gammaproteobacteria</taxon>
        <taxon>SAR86 cluster</taxon>
    </lineage>
</organism>
<name>A0A937LFB2_9GAMM</name>
<dbReference type="PANTHER" id="PTHR33515">
    <property type="entry name" value="RIBOSOME-BINDING FACTOR A, CHLOROPLASTIC-RELATED"/>
    <property type="match status" value="1"/>
</dbReference>
<dbReference type="EMBL" id="JADHQC010000001">
    <property type="protein sequence ID" value="MBL6811308.1"/>
    <property type="molecule type" value="Genomic_DNA"/>
</dbReference>
<dbReference type="InterPro" id="IPR000238">
    <property type="entry name" value="RbfA"/>
</dbReference>
<keyword evidence="1 2" id="KW-0690">Ribosome biogenesis</keyword>
<dbReference type="GO" id="GO:0030490">
    <property type="term" value="P:maturation of SSU-rRNA"/>
    <property type="evidence" value="ECO:0007669"/>
    <property type="project" value="UniProtKB-UniRule"/>
</dbReference>
<gene>
    <name evidence="2 3" type="primary">rbfA</name>
    <name evidence="3" type="ORF">ISQ63_00315</name>
</gene>
<comment type="subcellular location">
    <subcellularLocation>
        <location evidence="2">Cytoplasm</location>
    </subcellularLocation>
</comment>
<dbReference type="HAMAP" id="MF_00003">
    <property type="entry name" value="RbfA"/>
    <property type="match status" value="1"/>
</dbReference>
<dbReference type="PROSITE" id="PS01319">
    <property type="entry name" value="RBFA"/>
    <property type="match status" value="1"/>
</dbReference>
<sequence length="108" mass="12401">MFSSKPYKRAQRVSDNIRREIANIFSFEISDPRLKGLTVTEVQLSDDLSSAKIFLSNYLNQALNENQDSIAKALENSKPFVKKKLGHNIKLKKMPELLFFIDQQDSPI</sequence>
<dbReference type="AlphaFoldDB" id="A0A937LFB2"/>
<dbReference type="PANTHER" id="PTHR33515:SF1">
    <property type="entry name" value="RIBOSOME-BINDING FACTOR A, CHLOROPLASTIC-RELATED"/>
    <property type="match status" value="1"/>
</dbReference>
<dbReference type="Gene3D" id="3.30.300.20">
    <property type="match status" value="1"/>
</dbReference>
<protein>
    <recommendedName>
        <fullName evidence="2">Ribosome-binding factor A</fullName>
    </recommendedName>
</protein>
<dbReference type="GO" id="GO:0005829">
    <property type="term" value="C:cytosol"/>
    <property type="evidence" value="ECO:0007669"/>
    <property type="project" value="TreeGrafter"/>
</dbReference>
<comment type="function">
    <text evidence="2">One of several proteins that assist in the late maturation steps of the functional core of the 30S ribosomal subunit. Associates with free 30S ribosomal subunits (but not with 30S subunits that are part of 70S ribosomes or polysomes). Required for efficient processing of 16S rRNA. May interact with the 5'-terminal helix region of 16S rRNA.</text>
</comment>
<evidence type="ECO:0000256" key="2">
    <source>
        <dbReference type="HAMAP-Rule" id="MF_00003"/>
    </source>
</evidence>
<dbReference type="InterPro" id="IPR015946">
    <property type="entry name" value="KH_dom-like_a/b"/>
</dbReference>
<comment type="caution">
    <text evidence="3">The sequence shown here is derived from an EMBL/GenBank/DDBJ whole genome shotgun (WGS) entry which is preliminary data.</text>
</comment>
<accession>A0A937LFB2</accession>
<dbReference type="NCBIfam" id="TIGR00082">
    <property type="entry name" value="rbfA"/>
    <property type="match status" value="1"/>
</dbReference>
<dbReference type="Pfam" id="PF02033">
    <property type="entry name" value="RBFA"/>
    <property type="match status" value="1"/>
</dbReference>
<proteinExistence type="inferred from homology"/>
<evidence type="ECO:0000256" key="1">
    <source>
        <dbReference type="ARBA" id="ARBA00022517"/>
    </source>
</evidence>
<dbReference type="InterPro" id="IPR020053">
    <property type="entry name" value="Ribosome-bd_factorA_CS"/>
</dbReference>
<comment type="similarity">
    <text evidence="2">Belongs to the RbfA family.</text>
</comment>
<dbReference type="GO" id="GO:0043024">
    <property type="term" value="F:ribosomal small subunit binding"/>
    <property type="evidence" value="ECO:0007669"/>
    <property type="project" value="TreeGrafter"/>
</dbReference>